<feature type="transmembrane region" description="Helical" evidence="1">
    <location>
        <begin position="94"/>
        <end position="115"/>
    </location>
</feature>
<comment type="caution">
    <text evidence="2">The sequence shown here is derived from an EMBL/GenBank/DDBJ whole genome shotgun (WGS) entry which is preliminary data.</text>
</comment>
<dbReference type="OMA" id="IMCTIVV"/>
<evidence type="ECO:0008006" key="4">
    <source>
        <dbReference type="Google" id="ProtNLM"/>
    </source>
</evidence>
<dbReference type="EMBL" id="PVEM01000001">
    <property type="protein sequence ID" value="PTD12555.1"/>
    <property type="molecule type" value="Genomic_DNA"/>
</dbReference>
<accession>A0A2T4HA07</accession>
<keyword evidence="1" id="KW-0812">Transmembrane</keyword>
<gene>
    <name evidence="2" type="ORF">FCULG_00004900</name>
</gene>
<feature type="transmembrane region" description="Helical" evidence="1">
    <location>
        <begin position="182"/>
        <end position="203"/>
    </location>
</feature>
<evidence type="ECO:0000256" key="1">
    <source>
        <dbReference type="SAM" id="Phobius"/>
    </source>
</evidence>
<proteinExistence type="predicted"/>
<dbReference type="OrthoDB" id="3639251at2759"/>
<organism evidence="2 3">
    <name type="scientific">Fusarium culmorum</name>
    <dbReference type="NCBI Taxonomy" id="5516"/>
    <lineage>
        <taxon>Eukaryota</taxon>
        <taxon>Fungi</taxon>
        <taxon>Dikarya</taxon>
        <taxon>Ascomycota</taxon>
        <taxon>Pezizomycotina</taxon>
        <taxon>Sordariomycetes</taxon>
        <taxon>Hypocreomycetidae</taxon>
        <taxon>Hypocreales</taxon>
        <taxon>Nectriaceae</taxon>
        <taxon>Fusarium</taxon>
    </lineage>
</organism>
<keyword evidence="1" id="KW-0472">Membrane</keyword>
<feature type="transmembrane region" description="Helical" evidence="1">
    <location>
        <begin position="121"/>
        <end position="142"/>
    </location>
</feature>
<dbReference type="SUPFAM" id="SSF103473">
    <property type="entry name" value="MFS general substrate transporter"/>
    <property type="match status" value="1"/>
</dbReference>
<dbReference type="InterPro" id="IPR036259">
    <property type="entry name" value="MFS_trans_sf"/>
</dbReference>
<feature type="transmembrane region" description="Helical" evidence="1">
    <location>
        <begin position="158"/>
        <end position="176"/>
    </location>
</feature>
<evidence type="ECO:0000313" key="3">
    <source>
        <dbReference type="Proteomes" id="UP000241587"/>
    </source>
</evidence>
<protein>
    <recommendedName>
        <fullName evidence="4">Pantothenate transporter liz1</fullName>
    </recommendedName>
</protein>
<evidence type="ECO:0000313" key="2">
    <source>
        <dbReference type="EMBL" id="PTD12555.1"/>
    </source>
</evidence>
<name>A0A2T4HA07_FUSCU</name>
<keyword evidence="1" id="KW-1133">Transmembrane helix</keyword>
<dbReference type="AlphaFoldDB" id="A0A2T4HA07"/>
<sequence>MSAADHQGAGAQKASQEGTRKRGAWYIKEEEKALVLRRCALQGKVQAAPYFAIYLRENGYSVSQRNVIPGCANLVSMLTDFTWSFMPGYTQNRVYWMVGPIMCTIVVGSSILTAWPPSDAARVAGFFLAASGYVTGIMWTWANEINVASHDNFEYERLFYATTSFMPILIVPQIMAPKFERGFPTVLSFAAGACGLILFANFLHQRQLRMEAKVTAREVPAEVPEFDVDETEKKA</sequence>
<reference evidence="2 3" key="1">
    <citation type="submission" date="2018-02" db="EMBL/GenBank/DDBJ databases">
        <title>Fusarium culmorum secondary metabolites in fungal-bacterial-plant interactions.</title>
        <authorList>
            <person name="Schmidt R."/>
        </authorList>
    </citation>
    <scope>NUCLEOTIDE SEQUENCE [LARGE SCALE GENOMIC DNA]</scope>
    <source>
        <strain evidence="2 3">PV</strain>
    </source>
</reference>
<dbReference type="Proteomes" id="UP000241587">
    <property type="component" value="Unassembled WGS sequence"/>
</dbReference>
<keyword evidence="3" id="KW-1185">Reference proteome</keyword>